<evidence type="ECO:0000256" key="6">
    <source>
        <dbReference type="ARBA" id="ARBA00023015"/>
    </source>
</evidence>
<feature type="region of interest" description="Disordered" evidence="10">
    <location>
        <begin position="132"/>
        <end position="253"/>
    </location>
</feature>
<evidence type="ECO:0000259" key="11">
    <source>
        <dbReference type="Pfam" id="PF20644"/>
    </source>
</evidence>
<comment type="subcellular location">
    <subcellularLocation>
        <location evidence="1">Nucleus</location>
        <location evidence="1">Nucleolus</location>
    </subcellularLocation>
</comment>
<keyword evidence="8" id="KW-0804">Transcription</keyword>
<comment type="caution">
    <text evidence="13">The sequence shown here is derived from an EMBL/GenBank/DDBJ whole genome shotgun (WGS) entry which is preliminary data.</text>
</comment>
<keyword evidence="3" id="KW-0479">Metal-binding</keyword>
<feature type="domain" description="Rrn7/TAF1B N-terminal cyclin" evidence="11">
    <location>
        <begin position="299"/>
        <end position="352"/>
    </location>
</feature>
<dbReference type="InterPro" id="IPR048540">
    <property type="entry name" value="Rrn7_cyclin_N"/>
</dbReference>
<feature type="region of interest" description="Disordered" evidence="10">
    <location>
        <begin position="517"/>
        <end position="546"/>
    </location>
</feature>
<accession>A0A9P6ULB7</accession>
<protein>
    <submittedName>
        <fullName evidence="13">Pol I core factor CF</fullName>
    </submittedName>
</protein>
<dbReference type="PANTHER" id="PTHR31576">
    <property type="entry name" value="TATA BOX-BINDING PROTEIN-ASSOCIATED FACTOR RNA POLYMERASE I SUBUNIT B"/>
    <property type="match status" value="1"/>
</dbReference>
<dbReference type="PANTHER" id="PTHR31576:SF2">
    <property type="entry name" value="TATA BOX-BINDING PROTEIN-ASSOCIATED FACTOR RNA POLYMERASE I SUBUNIT B"/>
    <property type="match status" value="1"/>
</dbReference>
<proteinExistence type="inferred from homology"/>
<evidence type="ECO:0000256" key="2">
    <source>
        <dbReference type="ARBA" id="ARBA00006899"/>
    </source>
</evidence>
<feature type="compositionally biased region" description="Polar residues" evidence="10">
    <location>
        <begin position="173"/>
        <end position="188"/>
    </location>
</feature>
<dbReference type="OrthoDB" id="428577at2759"/>
<name>A0A9P6ULB7_9FUNG</name>
<evidence type="ECO:0000256" key="7">
    <source>
        <dbReference type="ARBA" id="ARBA00023125"/>
    </source>
</evidence>
<keyword evidence="6" id="KW-0805">Transcription regulation</keyword>
<feature type="compositionally biased region" description="Basic and acidic residues" evidence="10">
    <location>
        <begin position="46"/>
        <end position="57"/>
    </location>
</feature>
<sequence length="630" mass="71931">MSETAKRKKPVCPTCRSTRWRKNSLGQYVCEGGHVLEGHQEEEGEFAEGHAGYERKLTNPKKKKKDQAGVYHGVEATTLVLRCVQYILQLQAQAMVRDLGFPRDITGVIQEYWSVYVSYLVDYHDGGGPMLTGDNDGTLIDTTEDGQDSEVNTGSEVEESSTAAEFKDKTEPATPTQDLLDTQKEFQQSESESSDDDDDDDNVKKEDDDYDEDNVKEEDDDYDEDKDHGNKNDDDDDSESDGSGDDEKDGATATDAANFDLFEEYEVKELVDPLQLRKRAREAADGRISKRRKGILRKRDRIDFRFLAMRSIIGILYISSQHLKLPVVIGDFQRWIMRHDIPFFNAIKLLPKHMEKKLPPTYRSVLQPIARNPEALRRTVNILLQQFEKLNCIGSVLSNTPRLIARFLHELMLPVECYSCAVRFYHIVYDSIDSQRVRKKLTFRSTLRGPDRAMAITIVVAKLIYGLYGEKRNVKDWEYWINGLPTEKEWISSLDSFDALRRQCEIPYMHGVVDKSFKTSRPGSRRTSVSEGEQSQLSGETSKKPQTQLSSIVPFIQRLCSTVQPADGLTVQEGPLPQQKFVHYLDDPRGQFLGKYGRLLSYASNILCVSPEHLENEVRFIEEHLIVGRK</sequence>
<dbReference type="InterPro" id="IPR033599">
    <property type="entry name" value="TAF1B/Rrn7"/>
</dbReference>
<feature type="domain" description="Rrn7/TAF1B N-terminal cyclin" evidence="11">
    <location>
        <begin position="84"/>
        <end position="159"/>
    </location>
</feature>
<evidence type="ECO:0000256" key="5">
    <source>
        <dbReference type="ARBA" id="ARBA00022833"/>
    </source>
</evidence>
<evidence type="ECO:0000259" key="12">
    <source>
        <dbReference type="Pfam" id="PF20645"/>
    </source>
</evidence>
<dbReference type="GO" id="GO:0008270">
    <property type="term" value="F:zinc ion binding"/>
    <property type="evidence" value="ECO:0007669"/>
    <property type="project" value="UniProtKB-KW"/>
</dbReference>
<dbReference type="GO" id="GO:0042790">
    <property type="term" value="P:nucleolar large rRNA transcription by RNA polymerase I"/>
    <property type="evidence" value="ECO:0007669"/>
    <property type="project" value="TreeGrafter"/>
</dbReference>
<evidence type="ECO:0000256" key="10">
    <source>
        <dbReference type="SAM" id="MobiDB-lite"/>
    </source>
</evidence>
<keyword evidence="9" id="KW-0539">Nucleus</keyword>
<dbReference type="InterPro" id="IPR048538">
    <property type="entry name" value="Rrn7_cyclin_C"/>
</dbReference>
<feature type="compositionally biased region" description="Polar residues" evidence="10">
    <location>
        <begin position="149"/>
        <end position="163"/>
    </location>
</feature>
<comment type="similarity">
    <text evidence="2">Belongs to the RRN7/TAF1B family.</text>
</comment>
<dbReference type="GO" id="GO:0070860">
    <property type="term" value="C:RNA polymerase I core factor complex"/>
    <property type="evidence" value="ECO:0007669"/>
    <property type="project" value="InterPro"/>
</dbReference>
<reference evidence="13" key="1">
    <citation type="journal article" date="2020" name="Fungal Divers.">
        <title>Resolving the Mortierellaceae phylogeny through synthesis of multi-gene phylogenetics and phylogenomics.</title>
        <authorList>
            <person name="Vandepol N."/>
            <person name="Liber J."/>
            <person name="Desiro A."/>
            <person name="Na H."/>
            <person name="Kennedy M."/>
            <person name="Barry K."/>
            <person name="Grigoriev I.V."/>
            <person name="Miller A.N."/>
            <person name="O'Donnell K."/>
            <person name="Stajich J.E."/>
            <person name="Bonito G."/>
        </authorList>
    </citation>
    <scope>NUCLEOTIDE SEQUENCE</scope>
    <source>
        <strain evidence="13">NVP60</strain>
    </source>
</reference>
<dbReference type="Pfam" id="PF20644">
    <property type="entry name" value="Rrn7_cyclin_N"/>
    <property type="match status" value="2"/>
</dbReference>
<dbReference type="EMBL" id="JAAAIN010000851">
    <property type="protein sequence ID" value="KAG0310341.1"/>
    <property type="molecule type" value="Genomic_DNA"/>
</dbReference>
<feature type="region of interest" description="Disordered" evidence="10">
    <location>
        <begin position="46"/>
        <end position="66"/>
    </location>
</feature>
<keyword evidence="5" id="KW-0862">Zinc</keyword>
<evidence type="ECO:0000256" key="3">
    <source>
        <dbReference type="ARBA" id="ARBA00022723"/>
    </source>
</evidence>
<evidence type="ECO:0000256" key="9">
    <source>
        <dbReference type="ARBA" id="ARBA00023242"/>
    </source>
</evidence>
<evidence type="ECO:0000256" key="8">
    <source>
        <dbReference type="ARBA" id="ARBA00023163"/>
    </source>
</evidence>
<feature type="compositionally biased region" description="Polar residues" evidence="10">
    <location>
        <begin position="519"/>
        <end position="546"/>
    </location>
</feature>
<evidence type="ECO:0000256" key="1">
    <source>
        <dbReference type="ARBA" id="ARBA00004604"/>
    </source>
</evidence>
<feature type="compositionally biased region" description="Acidic residues" evidence="10">
    <location>
        <begin position="233"/>
        <end position="248"/>
    </location>
</feature>
<feature type="domain" description="Rrn7/TAF1B C-terminal cyclin" evidence="12">
    <location>
        <begin position="378"/>
        <end position="483"/>
    </location>
</feature>
<evidence type="ECO:0000313" key="14">
    <source>
        <dbReference type="Proteomes" id="UP000823405"/>
    </source>
</evidence>
<feature type="compositionally biased region" description="Acidic residues" evidence="10">
    <location>
        <begin position="192"/>
        <end position="201"/>
    </location>
</feature>
<gene>
    <name evidence="13" type="primary">RRN7</name>
    <name evidence="13" type="ORF">BGZ97_012637</name>
</gene>
<keyword evidence="4" id="KW-0863">Zinc-finger</keyword>
<dbReference type="Pfam" id="PF20645">
    <property type="entry name" value="Rrn7_cyclin_C"/>
    <property type="match status" value="1"/>
</dbReference>
<evidence type="ECO:0000256" key="4">
    <source>
        <dbReference type="ARBA" id="ARBA00022771"/>
    </source>
</evidence>
<keyword evidence="14" id="KW-1185">Reference proteome</keyword>
<dbReference type="Proteomes" id="UP000823405">
    <property type="component" value="Unassembled WGS sequence"/>
</dbReference>
<dbReference type="GO" id="GO:0001164">
    <property type="term" value="F:RNA polymerase I core promoter sequence-specific DNA binding"/>
    <property type="evidence" value="ECO:0007669"/>
    <property type="project" value="InterPro"/>
</dbReference>
<dbReference type="AlphaFoldDB" id="A0A9P6ULB7"/>
<keyword evidence="7" id="KW-0238">DNA-binding</keyword>
<evidence type="ECO:0000313" key="13">
    <source>
        <dbReference type="EMBL" id="KAG0310341.1"/>
    </source>
</evidence>
<organism evidence="13 14">
    <name type="scientific">Linnemannia gamsii</name>
    <dbReference type="NCBI Taxonomy" id="64522"/>
    <lineage>
        <taxon>Eukaryota</taxon>
        <taxon>Fungi</taxon>
        <taxon>Fungi incertae sedis</taxon>
        <taxon>Mucoromycota</taxon>
        <taxon>Mortierellomycotina</taxon>
        <taxon>Mortierellomycetes</taxon>
        <taxon>Mortierellales</taxon>
        <taxon>Mortierellaceae</taxon>
        <taxon>Linnemannia</taxon>
    </lineage>
</organism>
<feature type="compositionally biased region" description="Acidic residues" evidence="10">
    <location>
        <begin position="208"/>
        <end position="224"/>
    </location>
</feature>